<evidence type="ECO:0000313" key="2">
    <source>
        <dbReference type="Proteomes" id="UP000886884"/>
    </source>
</evidence>
<dbReference type="EMBL" id="DVOT01000170">
    <property type="protein sequence ID" value="HIV28198.1"/>
    <property type="molecule type" value="Genomic_DNA"/>
</dbReference>
<name>A0A9D1TDH9_9FIRM</name>
<protein>
    <recommendedName>
        <fullName evidence="3">DUF4926 domain-containing protein</fullName>
    </recommendedName>
</protein>
<reference evidence="1" key="2">
    <citation type="journal article" date="2021" name="PeerJ">
        <title>Extensive microbial diversity within the chicken gut microbiome revealed by metagenomics and culture.</title>
        <authorList>
            <person name="Gilroy R."/>
            <person name="Ravi A."/>
            <person name="Getino M."/>
            <person name="Pursley I."/>
            <person name="Horton D.L."/>
            <person name="Alikhan N.F."/>
            <person name="Baker D."/>
            <person name="Gharbi K."/>
            <person name="Hall N."/>
            <person name="Watson M."/>
            <person name="Adriaenssens E.M."/>
            <person name="Foster-Nyarko E."/>
            <person name="Jarju S."/>
            <person name="Secka A."/>
            <person name="Antonio M."/>
            <person name="Oren A."/>
            <person name="Chaudhuri R.R."/>
            <person name="La Ragione R."/>
            <person name="Hildebrand F."/>
            <person name="Pallen M.J."/>
        </authorList>
    </citation>
    <scope>NUCLEOTIDE SEQUENCE</scope>
    <source>
        <strain evidence="1">CHK183-6373</strain>
    </source>
</reference>
<comment type="caution">
    <text evidence="1">The sequence shown here is derived from an EMBL/GenBank/DDBJ whole genome shotgun (WGS) entry which is preliminary data.</text>
</comment>
<proteinExistence type="predicted"/>
<gene>
    <name evidence="1" type="ORF">IAA64_09515</name>
</gene>
<evidence type="ECO:0008006" key="3">
    <source>
        <dbReference type="Google" id="ProtNLM"/>
    </source>
</evidence>
<dbReference type="AlphaFoldDB" id="A0A9D1TDH9"/>
<accession>A0A9D1TDH9</accession>
<evidence type="ECO:0000313" key="1">
    <source>
        <dbReference type="EMBL" id="HIV28198.1"/>
    </source>
</evidence>
<reference evidence="1" key="1">
    <citation type="submission" date="2020-10" db="EMBL/GenBank/DDBJ databases">
        <authorList>
            <person name="Gilroy R."/>
        </authorList>
    </citation>
    <scope>NUCLEOTIDE SEQUENCE</scope>
    <source>
        <strain evidence="1">CHK183-6373</strain>
    </source>
</reference>
<dbReference type="Proteomes" id="UP000886884">
    <property type="component" value="Unassembled WGS sequence"/>
</dbReference>
<sequence>MLKPGDRVKLVKAYPGTGVDIGEIGVVMDVYPYGCGTDWTLCETEFHPNGAREEICLSLFPADLEKLEA</sequence>
<organism evidence="1 2">
    <name type="scientific">Candidatus Ornithocaccomicrobium faecavium</name>
    <dbReference type="NCBI Taxonomy" id="2840890"/>
    <lineage>
        <taxon>Bacteria</taxon>
        <taxon>Bacillati</taxon>
        <taxon>Bacillota</taxon>
        <taxon>Clostridia</taxon>
        <taxon>Candidatus Ornithocaccomicrobium</taxon>
    </lineage>
</organism>